<feature type="transmembrane region" description="Helical" evidence="8">
    <location>
        <begin position="137"/>
        <end position="158"/>
    </location>
</feature>
<dbReference type="GO" id="GO:0005886">
    <property type="term" value="C:plasma membrane"/>
    <property type="evidence" value="ECO:0007669"/>
    <property type="project" value="UniProtKB-SubCell"/>
</dbReference>
<gene>
    <name evidence="9" type="ORF">QE369_002857</name>
</gene>
<comment type="caution">
    <text evidence="9">The sequence shown here is derived from an EMBL/GenBank/DDBJ whole genome shotgun (WGS) entry which is preliminary data.</text>
</comment>
<sequence length="248" mass="26922">MFSGTGPAYPMTQSPFRSGIRLGLPIALAVLPFGALFGAVAIDNGMTIYEATLMSGIIYAGASQLVGIELFNQNLPAWLVVLSIFAVNFRHVLYSAAMVRIVPEWSFTRKAIGFFFLVDPQFAESVRQKEIHGEVRYSLYMGYALVVYVPWVISTVVGASLGNLVGDPRALGFDVLLPIYFMGMVLGFRQRNSFYPVMLASAVGAIASFHFVGSPWHVSIGALTGIIIAVILPPAKSEPIEEPEVQTP</sequence>
<dbReference type="PANTHER" id="PTHR34979:SF1">
    <property type="entry name" value="INNER MEMBRANE PROTEIN YGAZ"/>
    <property type="match status" value="1"/>
</dbReference>
<organism evidence="9 10">
    <name type="scientific">Agrobacterium larrymoorei</name>
    <dbReference type="NCBI Taxonomy" id="160699"/>
    <lineage>
        <taxon>Bacteria</taxon>
        <taxon>Pseudomonadati</taxon>
        <taxon>Pseudomonadota</taxon>
        <taxon>Alphaproteobacteria</taxon>
        <taxon>Hyphomicrobiales</taxon>
        <taxon>Rhizobiaceae</taxon>
        <taxon>Rhizobium/Agrobacterium group</taxon>
        <taxon>Agrobacterium</taxon>
    </lineage>
</organism>
<evidence type="ECO:0000256" key="8">
    <source>
        <dbReference type="SAM" id="Phobius"/>
    </source>
</evidence>
<dbReference type="Pfam" id="PF03591">
    <property type="entry name" value="AzlC"/>
    <property type="match status" value="1"/>
</dbReference>
<evidence type="ECO:0000313" key="9">
    <source>
        <dbReference type="EMBL" id="MDR6102660.1"/>
    </source>
</evidence>
<dbReference type="GO" id="GO:1903785">
    <property type="term" value="P:L-valine transmembrane transport"/>
    <property type="evidence" value="ECO:0007669"/>
    <property type="project" value="TreeGrafter"/>
</dbReference>
<evidence type="ECO:0000256" key="5">
    <source>
        <dbReference type="ARBA" id="ARBA00022692"/>
    </source>
</evidence>
<dbReference type="Proteomes" id="UP001255601">
    <property type="component" value="Unassembled WGS sequence"/>
</dbReference>
<accession>A0AAJ2BAJ0</accession>
<dbReference type="EMBL" id="JAVIZC010000003">
    <property type="protein sequence ID" value="MDR6102660.1"/>
    <property type="molecule type" value="Genomic_DNA"/>
</dbReference>
<evidence type="ECO:0000313" key="10">
    <source>
        <dbReference type="Proteomes" id="UP001255601"/>
    </source>
</evidence>
<feature type="transmembrane region" description="Helical" evidence="8">
    <location>
        <begin position="20"/>
        <end position="41"/>
    </location>
</feature>
<feature type="transmembrane region" description="Helical" evidence="8">
    <location>
        <begin position="77"/>
        <end position="102"/>
    </location>
</feature>
<keyword evidence="4" id="KW-1003">Cell membrane</keyword>
<evidence type="ECO:0000256" key="1">
    <source>
        <dbReference type="ARBA" id="ARBA00004651"/>
    </source>
</evidence>
<feature type="transmembrane region" description="Helical" evidence="8">
    <location>
        <begin position="53"/>
        <end position="71"/>
    </location>
</feature>
<protein>
    <submittedName>
        <fullName evidence="9">Branched-subunit amino acid permease</fullName>
    </submittedName>
</protein>
<proteinExistence type="inferred from homology"/>
<keyword evidence="6 8" id="KW-1133">Transmembrane helix</keyword>
<evidence type="ECO:0000256" key="2">
    <source>
        <dbReference type="ARBA" id="ARBA00010735"/>
    </source>
</evidence>
<dbReference type="InterPro" id="IPR011606">
    <property type="entry name" value="Brnchd-chn_aa_trnsp_permease"/>
</dbReference>
<feature type="transmembrane region" description="Helical" evidence="8">
    <location>
        <begin position="170"/>
        <end position="187"/>
    </location>
</feature>
<dbReference type="PANTHER" id="PTHR34979">
    <property type="entry name" value="INNER MEMBRANE PROTEIN YGAZ"/>
    <property type="match status" value="1"/>
</dbReference>
<keyword evidence="5 8" id="KW-0812">Transmembrane</keyword>
<evidence type="ECO:0000256" key="7">
    <source>
        <dbReference type="ARBA" id="ARBA00023136"/>
    </source>
</evidence>
<evidence type="ECO:0000256" key="6">
    <source>
        <dbReference type="ARBA" id="ARBA00022989"/>
    </source>
</evidence>
<reference evidence="9" key="1">
    <citation type="submission" date="2023-08" db="EMBL/GenBank/DDBJ databases">
        <title>Functional and genomic diversity of the sorghum phyllosphere microbiome.</title>
        <authorList>
            <person name="Shade A."/>
        </authorList>
    </citation>
    <scope>NUCLEOTIDE SEQUENCE</scope>
    <source>
        <strain evidence="9">SORGH_AS_0974</strain>
    </source>
</reference>
<evidence type="ECO:0000256" key="3">
    <source>
        <dbReference type="ARBA" id="ARBA00022448"/>
    </source>
</evidence>
<comment type="subcellular location">
    <subcellularLocation>
        <location evidence="1">Cell membrane</location>
        <topology evidence="1">Multi-pass membrane protein</topology>
    </subcellularLocation>
</comment>
<feature type="transmembrane region" description="Helical" evidence="8">
    <location>
        <begin position="218"/>
        <end position="235"/>
    </location>
</feature>
<dbReference type="AlphaFoldDB" id="A0AAJ2BAJ0"/>
<evidence type="ECO:0000256" key="4">
    <source>
        <dbReference type="ARBA" id="ARBA00022475"/>
    </source>
</evidence>
<keyword evidence="7 8" id="KW-0472">Membrane</keyword>
<keyword evidence="3" id="KW-0813">Transport</keyword>
<comment type="similarity">
    <text evidence="2">Belongs to the AzlC family.</text>
</comment>
<name>A0AAJ2BAJ0_9HYPH</name>